<comment type="caution">
    <text evidence="6">The sequence shown here is derived from an EMBL/GenBank/DDBJ whole genome shotgun (WGS) entry which is preliminary data.</text>
</comment>
<feature type="transmembrane region" description="Helical" evidence="5">
    <location>
        <begin position="59"/>
        <end position="80"/>
    </location>
</feature>
<keyword evidence="3 5" id="KW-1133">Transmembrane helix</keyword>
<dbReference type="Proteomes" id="UP001152173">
    <property type="component" value="Unassembled WGS sequence"/>
</dbReference>
<evidence type="ECO:0000313" key="7">
    <source>
        <dbReference type="Proteomes" id="UP001152173"/>
    </source>
</evidence>
<gene>
    <name evidence="6" type="ORF">M9R32_10170</name>
</gene>
<dbReference type="InterPro" id="IPR052770">
    <property type="entry name" value="Cobalt_transport_CbiQ"/>
</dbReference>
<comment type="subcellular location">
    <subcellularLocation>
        <location evidence="1">Membrane</location>
        <topology evidence="1">Multi-pass membrane protein</topology>
    </subcellularLocation>
</comment>
<evidence type="ECO:0000256" key="3">
    <source>
        <dbReference type="ARBA" id="ARBA00022989"/>
    </source>
</evidence>
<evidence type="ECO:0000313" key="6">
    <source>
        <dbReference type="EMBL" id="MCZ8537546.1"/>
    </source>
</evidence>
<keyword evidence="2 5" id="KW-0812">Transmembrane</keyword>
<dbReference type="Pfam" id="PF02361">
    <property type="entry name" value="CbiQ"/>
    <property type="match status" value="1"/>
</dbReference>
<dbReference type="InterPro" id="IPR003339">
    <property type="entry name" value="ABC/ECF_trnsptr_transmembrane"/>
</dbReference>
<feature type="transmembrane region" description="Helical" evidence="5">
    <location>
        <begin position="12"/>
        <end position="30"/>
    </location>
</feature>
<keyword evidence="4 5" id="KW-0472">Membrane</keyword>
<dbReference type="RefSeq" id="WP_269926639.1">
    <property type="nucleotide sequence ID" value="NZ_JAMKBJ010000008.1"/>
</dbReference>
<feature type="transmembrane region" description="Helical" evidence="5">
    <location>
        <begin position="100"/>
        <end position="122"/>
    </location>
</feature>
<keyword evidence="7" id="KW-1185">Reference proteome</keyword>
<dbReference type="AlphaFoldDB" id="A0A9X3LIB7"/>
<evidence type="ECO:0000256" key="1">
    <source>
        <dbReference type="ARBA" id="ARBA00004141"/>
    </source>
</evidence>
<accession>A0A9X3LIB7</accession>
<evidence type="ECO:0000256" key="5">
    <source>
        <dbReference type="SAM" id="Phobius"/>
    </source>
</evidence>
<dbReference type="PANTHER" id="PTHR43723">
    <property type="entry name" value="COBALT TRANSPORT PROTEIN CBIQ"/>
    <property type="match status" value="1"/>
</dbReference>
<dbReference type="PANTHER" id="PTHR43723:SF1">
    <property type="entry name" value="COBALT TRANSPORT PROTEIN CBIQ"/>
    <property type="match status" value="1"/>
</dbReference>
<dbReference type="CDD" id="cd16914">
    <property type="entry name" value="EcfT"/>
    <property type="match status" value="1"/>
</dbReference>
<proteinExistence type="predicted"/>
<dbReference type="GO" id="GO:0006824">
    <property type="term" value="P:cobalt ion transport"/>
    <property type="evidence" value="ECO:0007669"/>
    <property type="project" value="TreeGrafter"/>
</dbReference>
<reference evidence="6" key="1">
    <citation type="submission" date="2022-05" db="EMBL/GenBank/DDBJ databases">
        <authorList>
            <person name="Colautti A."/>
            <person name="Iacumin L."/>
        </authorList>
    </citation>
    <scope>NUCLEOTIDE SEQUENCE</scope>
    <source>
        <strain evidence="6">SK 55</strain>
    </source>
</reference>
<evidence type="ECO:0000256" key="4">
    <source>
        <dbReference type="ARBA" id="ARBA00023136"/>
    </source>
</evidence>
<sequence length="253" mass="29045">MSSRTWLHDMNPALKFILVIVSMLTLAWFFNPWTPFLVFVGVILIQLSFSRINWKVWSLFMIPIGFSALGYLWTTVLFAADTSGNVIWVWRGIEVTDQQWHTALSLAFRVFAFSSLSLLFALTTNPVKFVMSLMQQLRLSPKLAYGVMVGYQFLPVVKEEFIQIRHAHRLRGIGQEKYAWQRLLSMRRILIPLLASAVRRAERSAFAMEARGLTGERRSIYYEPLHIGGRDWLLAIILIFVLIASSVAGFLLS</sequence>
<feature type="transmembrane region" description="Helical" evidence="5">
    <location>
        <begin position="36"/>
        <end position="52"/>
    </location>
</feature>
<feature type="transmembrane region" description="Helical" evidence="5">
    <location>
        <begin position="232"/>
        <end position="252"/>
    </location>
</feature>
<evidence type="ECO:0000256" key="2">
    <source>
        <dbReference type="ARBA" id="ARBA00022692"/>
    </source>
</evidence>
<name>A0A9X3LIB7_9BACL</name>
<dbReference type="GO" id="GO:0043190">
    <property type="term" value="C:ATP-binding cassette (ABC) transporter complex"/>
    <property type="evidence" value="ECO:0007669"/>
    <property type="project" value="TreeGrafter"/>
</dbReference>
<dbReference type="EMBL" id="JAMKBJ010000008">
    <property type="protein sequence ID" value="MCZ8537546.1"/>
    <property type="molecule type" value="Genomic_DNA"/>
</dbReference>
<organism evidence="6 7">
    <name type="scientific">Paenisporosarcina quisquiliarum</name>
    <dbReference type="NCBI Taxonomy" id="365346"/>
    <lineage>
        <taxon>Bacteria</taxon>
        <taxon>Bacillati</taxon>
        <taxon>Bacillota</taxon>
        <taxon>Bacilli</taxon>
        <taxon>Bacillales</taxon>
        <taxon>Caryophanaceae</taxon>
        <taxon>Paenisporosarcina</taxon>
    </lineage>
</organism>
<protein>
    <submittedName>
        <fullName evidence="6">Energy-coupling factor transporter transmembrane protein EcfT</fullName>
    </submittedName>
</protein>